<feature type="compositionally biased region" description="Basic residues" evidence="4">
    <location>
        <begin position="35"/>
        <end position="52"/>
    </location>
</feature>
<dbReference type="SMART" id="SM00544">
    <property type="entry name" value="MA3"/>
    <property type="match status" value="1"/>
</dbReference>
<dbReference type="Gene3D" id="1.25.40.180">
    <property type="match status" value="1"/>
</dbReference>
<dbReference type="PANTHER" id="PTHR18034:SF4">
    <property type="entry name" value="NUCLEOLAR MIF4G DOMAIN-CONTAINING PROTEIN 1"/>
    <property type="match status" value="1"/>
</dbReference>
<feature type="region of interest" description="Disordered" evidence="4">
    <location>
        <begin position="262"/>
        <end position="332"/>
    </location>
</feature>
<dbReference type="InterPro" id="IPR050781">
    <property type="entry name" value="CWC22_splicing_factor"/>
</dbReference>
<dbReference type="InterPro" id="IPR003891">
    <property type="entry name" value="Initiation_fac_eIF4g_MI"/>
</dbReference>
<dbReference type="AlphaFoldDB" id="A0A6C1EDJ8"/>
<accession>A0A6C1EDJ8</accession>
<sequence>MQKTDGIRIPGIILDELKTLDYSQDERFSAADDKKRKRGNGKHMSRKEKRKIQRAEKKQKSIPTRERTPTLLRPTSTLKERGANSVKKDVVNQVSSRRSISSEVSEDLDDQGFPGEELSDDDYDEAFGDDDFDEKLEVDGEQTMSVEDTMKELELLKQKKTNGKGAEKFGKHEGKSNDKRHIQSEGTSEDFISYPLAPSDRAAFERDEMDMQYYAKKLGLKGEKRTIRAKDEFDAIGGLLEGLDYFEDYGKDDEEYGDFAAVSKSVKDDEGEREKAFSSDDDLSTSDFENSDDFDQSSDDSVAESDDNETREKENPYVAPTQPEGSYIPPSLRKKLIDHDGNAALSEIRKRVNSSLNKLSDSNIAIIITELNGLYDSFPRQYVTESLTKGILIIISQNQKLLDGFIMNYAAVAYTLWKLRGIEMGAFFIQKTVESFLQHYKEGMENASENQQEKFVSKICSNIVTLLSYCYNFGFVSCRLVYDIIRISVADPNEFATELLLRVISVSGQLIRGDDPSALRDIRSELLNNAKNLEQQSPRLRFLMDTMTDLKNNRLKPSILAADHHPLKKSLQSVLRSSSSQEPLQVSLDDIKHIDTKGKWWLVGASWKGNMENAFEVSNDDNENIGKSKKAKVLIEDDLLDDIPDWSVIARQQRMNTDIRRAIFISIMSAQDYLDAFGKLEKLSLKNKQVLEIPRVILHCLLADSGSNGYNHYYALVANKICERYSHLSKSFQFLFWDVIKKFEEKSGSDSESEADEEDDLDDNKKLVSISNQGRFFGSLLANDILKLDVFKHVSFMGGLNTEGMLFMEILLFQLLLAVAKKSETKLKKDENGNRRTTYSNDHLRDVLTKNVKSENMPFILKGLRWFINKKFKYHNFLSGKRGDKAFDRDERRLAWASKTAKSILDKELEQADL</sequence>
<feature type="compositionally biased region" description="Basic and acidic residues" evidence="4">
    <location>
        <begin position="53"/>
        <end position="68"/>
    </location>
</feature>
<feature type="compositionally biased region" description="Basic and acidic residues" evidence="4">
    <location>
        <begin position="265"/>
        <end position="278"/>
    </location>
</feature>
<reference evidence="6 7" key="1">
    <citation type="journal article" date="2019" name="BMC Genomics">
        <title>Chromosome level assembly and comparative genome analysis confirm lager-brewing yeasts originated from a single hybridization.</title>
        <authorList>
            <person name="Salazar A.N."/>
            <person name="Gorter de Vries A.R."/>
            <person name="van den Broek M."/>
            <person name="Brouwers N."/>
            <person name="de la Torre Cortes P."/>
            <person name="Kuijpers N.G.A."/>
            <person name="Daran J.G."/>
            <person name="Abeel T."/>
        </authorList>
    </citation>
    <scope>NUCLEOTIDE SEQUENCE [LARGE SCALE GENOMIC DNA]</scope>
    <source>
        <strain evidence="6 7">CBS 1483</strain>
    </source>
</reference>
<dbReference type="Pfam" id="PF02854">
    <property type="entry name" value="MIF4G"/>
    <property type="match status" value="1"/>
</dbReference>
<evidence type="ECO:0000256" key="1">
    <source>
        <dbReference type="ARBA" id="ARBA00004604"/>
    </source>
</evidence>
<evidence type="ECO:0000313" key="6">
    <source>
        <dbReference type="EMBL" id="QID86893.1"/>
    </source>
</evidence>
<dbReference type="SMART" id="SM00543">
    <property type="entry name" value="MIF4G"/>
    <property type="match status" value="1"/>
</dbReference>
<dbReference type="GO" id="GO:0042274">
    <property type="term" value="P:ribosomal small subunit biogenesis"/>
    <property type="evidence" value="ECO:0007669"/>
    <property type="project" value="TreeGrafter"/>
</dbReference>
<feature type="domain" description="MI" evidence="5">
    <location>
        <begin position="658"/>
        <end position="796"/>
    </location>
</feature>
<organism evidence="6 7">
    <name type="scientific">Saccharomyces pastorianus</name>
    <name type="common">Lager yeast</name>
    <name type="synonym">Saccharomyces cerevisiae x Saccharomyces eubayanus</name>
    <dbReference type="NCBI Taxonomy" id="27292"/>
    <lineage>
        <taxon>Eukaryota</taxon>
        <taxon>Fungi</taxon>
        <taxon>Dikarya</taxon>
        <taxon>Ascomycota</taxon>
        <taxon>Saccharomycotina</taxon>
        <taxon>Saccharomycetes</taxon>
        <taxon>Saccharomycetales</taxon>
        <taxon>Saccharomycetaceae</taxon>
        <taxon>Saccharomyces</taxon>
    </lineage>
</organism>
<dbReference type="OrthoDB" id="361797at2759"/>
<comment type="subcellular location">
    <subcellularLocation>
        <location evidence="1">Nucleus</location>
        <location evidence="1">Nucleolus</location>
    </subcellularLocation>
</comment>
<feature type="compositionally biased region" description="Basic and acidic residues" evidence="4">
    <location>
        <begin position="78"/>
        <end position="90"/>
    </location>
</feature>
<feature type="region of interest" description="Disordered" evidence="4">
    <location>
        <begin position="157"/>
        <end position="193"/>
    </location>
</feature>
<dbReference type="InterPro" id="IPR016024">
    <property type="entry name" value="ARM-type_fold"/>
</dbReference>
<dbReference type="FunFam" id="1.25.40.180:FF:000075">
    <property type="entry name" value="SGD1p nuclear protein"/>
    <property type="match status" value="1"/>
</dbReference>
<evidence type="ECO:0000256" key="4">
    <source>
        <dbReference type="SAM" id="MobiDB-lite"/>
    </source>
</evidence>
<evidence type="ECO:0000256" key="2">
    <source>
        <dbReference type="ARBA" id="ARBA00006856"/>
    </source>
</evidence>
<evidence type="ECO:0000313" key="7">
    <source>
        <dbReference type="Proteomes" id="UP000501346"/>
    </source>
</evidence>
<dbReference type="InterPro" id="IPR003890">
    <property type="entry name" value="MIF4G-like_typ-3"/>
</dbReference>
<gene>
    <name evidence="6" type="primary">SGD1_2</name>
    <name evidence="6" type="ORF">GRS66_009544</name>
</gene>
<dbReference type="GO" id="GO:0005730">
    <property type="term" value="C:nucleolus"/>
    <property type="evidence" value="ECO:0007669"/>
    <property type="project" value="UniProtKB-SubCell"/>
</dbReference>
<dbReference type="PANTHER" id="PTHR18034">
    <property type="entry name" value="CELL CYCLE CONTROL PROTEIN CWF22-RELATED"/>
    <property type="match status" value="1"/>
</dbReference>
<evidence type="ECO:0000256" key="3">
    <source>
        <dbReference type="ARBA" id="ARBA00023242"/>
    </source>
</evidence>
<comment type="similarity">
    <text evidence="2">Belongs to the CWC22 family.</text>
</comment>
<protein>
    <submittedName>
        <fullName evidence="6">Suppressor of glycerol defect</fullName>
    </submittedName>
</protein>
<keyword evidence="7" id="KW-1185">Reference proteome</keyword>
<feature type="compositionally biased region" description="Basic and acidic residues" evidence="4">
    <location>
        <begin position="165"/>
        <end position="183"/>
    </location>
</feature>
<keyword evidence="3" id="KW-0539">Nucleus</keyword>
<dbReference type="Pfam" id="PF02847">
    <property type="entry name" value="MA3"/>
    <property type="match status" value="1"/>
</dbReference>
<dbReference type="PROSITE" id="PS51366">
    <property type="entry name" value="MI"/>
    <property type="match status" value="1"/>
</dbReference>
<name>A0A6C1EDJ8_SACPS</name>
<feature type="compositionally biased region" description="Acidic residues" evidence="4">
    <location>
        <begin position="117"/>
        <end position="130"/>
    </location>
</feature>
<evidence type="ECO:0000259" key="5">
    <source>
        <dbReference type="PROSITE" id="PS51366"/>
    </source>
</evidence>
<dbReference type="EMBL" id="CP049009">
    <property type="protein sequence ID" value="QID86893.1"/>
    <property type="molecule type" value="Genomic_DNA"/>
</dbReference>
<feature type="compositionally biased region" description="Acidic residues" evidence="4">
    <location>
        <begin position="279"/>
        <end position="307"/>
    </location>
</feature>
<feature type="compositionally biased region" description="Basic and acidic residues" evidence="4">
    <location>
        <begin position="24"/>
        <end position="34"/>
    </location>
</feature>
<dbReference type="GO" id="GO:0003723">
    <property type="term" value="F:RNA binding"/>
    <property type="evidence" value="ECO:0007669"/>
    <property type="project" value="InterPro"/>
</dbReference>
<dbReference type="SUPFAM" id="SSF48371">
    <property type="entry name" value="ARM repeat"/>
    <property type="match status" value="1"/>
</dbReference>
<feature type="compositionally biased region" description="Low complexity" evidence="4">
    <location>
        <begin position="94"/>
        <end position="103"/>
    </location>
</feature>
<proteinExistence type="inferred from homology"/>
<feature type="region of interest" description="Disordered" evidence="4">
    <location>
        <begin position="24"/>
        <end position="130"/>
    </location>
</feature>
<dbReference type="Proteomes" id="UP000501346">
    <property type="component" value="Chromosome SeXII"/>
</dbReference>